<protein>
    <submittedName>
        <fullName evidence="1 2">Uncharacterized protein</fullName>
    </submittedName>
</protein>
<keyword evidence="3" id="KW-1185">Reference proteome</keyword>
<reference evidence="2" key="3">
    <citation type="submission" date="2015-06" db="UniProtKB">
        <authorList>
            <consortium name="EnsemblMetazoa"/>
        </authorList>
    </citation>
    <scope>IDENTIFICATION</scope>
</reference>
<name>R7TV61_CAPTE</name>
<dbReference type="OrthoDB" id="533331at2759"/>
<evidence type="ECO:0000313" key="2">
    <source>
        <dbReference type="EnsemblMetazoa" id="CapteP226708"/>
    </source>
</evidence>
<organism evidence="1">
    <name type="scientific">Capitella teleta</name>
    <name type="common">Polychaete worm</name>
    <dbReference type="NCBI Taxonomy" id="283909"/>
    <lineage>
        <taxon>Eukaryota</taxon>
        <taxon>Metazoa</taxon>
        <taxon>Spiralia</taxon>
        <taxon>Lophotrochozoa</taxon>
        <taxon>Annelida</taxon>
        <taxon>Polychaeta</taxon>
        <taxon>Sedentaria</taxon>
        <taxon>Scolecida</taxon>
        <taxon>Capitellidae</taxon>
        <taxon>Capitella</taxon>
    </lineage>
</organism>
<evidence type="ECO:0000313" key="3">
    <source>
        <dbReference type="Proteomes" id="UP000014760"/>
    </source>
</evidence>
<dbReference type="STRING" id="283909.R7TV61"/>
<dbReference type="OMA" id="HEAFKVE"/>
<dbReference type="EMBL" id="KB308479">
    <property type="protein sequence ID" value="ELT97783.1"/>
    <property type="molecule type" value="Genomic_DNA"/>
</dbReference>
<dbReference type="Proteomes" id="UP000014760">
    <property type="component" value="Unassembled WGS sequence"/>
</dbReference>
<gene>
    <name evidence="1" type="ORF">CAPTEDRAFT_226708</name>
</gene>
<evidence type="ECO:0000313" key="1">
    <source>
        <dbReference type="EMBL" id="ELT97783.1"/>
    </source>
</evidence>
<reference evidence="1 3" key="2">
    <citation type="journal article" date="2013" name="Nature">
        <title>Insights into bilaterian evolution from three spiralian genomes.</title>
        <authorList>
            <person name="Simakov O."/>
            <person name="Marletaz F."/>
            <person name="Cho S.J."/>
            <person name="Edsinger-Gonzales E."/>
            <person name="Havlak P."/>
            <person name="Hellsten U."/>
            <person name="Kuo D.H."/>
            <person name="Larsson T."/>
            <person name="Lv J."/>
            <person name="Arendt D."/>
            <person name="Savage R."/>
            <person name="Osoegawa K."/>
            <person name="de Jong P."/>
            <person name="Grimwood J."/>
            <person name="Chapman J.A."/>
            <person name="Shapiro H."/>
            <person name="Aerts A."/>
            <person name="Otillar R.P."/>
            <person name="Terry A.Y."/>
            <person name="Boore J.L."/>
            <person name="Grigoriev I.V."/>
            <person name="Lindberg D.R."/>
            <person name="Seaver E.C."/>
            <person name="Weisblat D.A."/>
            <person name="Putnam N.H."/>
            <person name="Rokhsar D.S."/>
        </authorList>
    </citation>
    <scope>NUCLEOTIDE SEQUENCE</scope>
    <source>
        <strain evidence="1 3">I ESC-2004</strain>
    </source>
</reference>
<dbReference type="HOGENOM" id="CLU_093193_0_0_1"/>
<proteinExistence type="predicted"/>
<dbReference type="EMBL" id="AMQN01002141">
    <property type="status" value="NOT_ANNOTATED_CDS"/>
    <property type="molecule type" value="Genomic_DNA"/>
</dbReference>
<dbReference type="EnsemblMetazoa" id="CapteT226708">
    <property type="protein sequence ID" value="CapteP226708"/>
    <property type="gene ID" value="CapteG226708"/>
</dbReference>
<dbReference type="AlphaFoldDB" id="R7TV61"/>
<reference evidence="3" key="1">
    <citation type="submission" date="2012-12" db="EMBL/GenBank/DDBJ databases">
        <authorList>
            <person name="Hellsten U."/>
            <person name="Grimwood J."/>
            <person name="Chapman J.A."/>
            <person name="Shapiro H."/>
            <person name="Aerts A."/>
            <person name="Otillar R.P."/>
            <person name="Terry A.Y."/>
            <person name="Boore J.L."/>
            <person name="Simakov O."/>
            <person name="Marletaz F."/>
            <person name="Cho S.-J."/>
            <person name="Edsinger-Gonzales E."/>
            <person name="Havlak P."/>
            <person name="Kuo D.-H."/>
            <person name="Larsson T."/>
            <person name="Lv J."/>
            <person name="Arendt D."/>
            <person name="Savage R."/>
            <person name="Osoegawa K."/>
            <person name="de Jong P."/>
            <person name="Lindberg D.R."/>
            <person name="Seaver E.C."/>
            <person name="Weisblat D.A."/>
            <person name="Putnam N.H."/>
            <person name="Grigoriev I.V."/>
            <person name="Rokhsar D.S."/>
        </authorList>
    </citation>
    <scope>NUCLEOTIDE SEQUENCE</scope>
    <source>
        <strain evidence="3">I ESC-2004</strain>
    </source>
</reference>
<accession>R7TV61</accession>
<sequence>MTASVSAPIGCPMNYDPKYMVEVCLKHPLWSTAEESVGLEIISLLSQLDLWCYKELTLQPNGKISDGKASQSFQNQSLILLDQLRKSDEILRHRKGVDLLSYLKQTGLDELYPRASICCATEDISMELQITEMDEYFGEMSSVHQMVTLAQQINSDVSLSSHKYLAHQLAVLYQLLATDGDVFTSTRKEIQTRFQRIKEHLQTASILEASDAQWLLQMTTSLVSQALSIDDHLHDVVQPVLECVGNL</sequence>